<dbReference type="Gene3D" id="3.40.1280.10">
    <property type="match status" value="1"/>
</dbReference>
<feature type="domain" description="Ribosomal RNA small subunit methyltransferase E PUA-like" evidence="14">
    <location>
        <begin position="20"/>
        <end position="65"/>
    </location>
</feature>
<gene>
    <name evidence="15" type="ORF">GW534_06740</name>
</gene>
<dbReference type="GO" id="GO:0032259">
    <property type="term" value="P:methylation"/>
    <property type="evidence" value="ECO:0007669"/>
    <property type="project" value="UniProtKB-KW"/>
</dbReference>
<keyword evidence="16" id="KW-1185">Reference proteome</keyword>
<dbReference type="EMBL" id="JAACYS010000023">
    <property type="protein sequence ID" value="NCU17461.1"/>
    <property type="molecule type" value="Genomic_DNA"/>
</dbReference>
<dbReference type="PANTHER" id="PTHR30027">
    <property type="entry name" value="RIBOSOMAL RNA SMALL SUBUNIT METHYLTRANSFERASE E"/>
    <property type="match status" value="1"/>
</dbReference>
<dbReference type="InterPro" id="IPR029026">
    <property type="entry name" value="tRNA_m1G_MTases_N"/>
</dbReference>
<evidence type="ECO:0000256" key="5">
    <source>
        <dbReference type="ARBA" id="ARBA00022490"/>
    </source>
</evidence>
<dbReference type="EC" id="2.1.1.193" evidence="3 12"/>
<reference evidence="15 16" key="1">
    <citation type="submission" date="2020-01" db="EMBL/GenBank/DDBJ databases">
        <title>A novel Bacillus sp. from Pasinler.</title>
        <authorList>
            <person name="Adiguzel A."/>
            <person name="Ay H."/>
            <person name="Baltaci M.O."/>
        </authorList>
    </citation>
    <scope>NUCLEOTIDE SEQUENCE [LARGE SCALE GENOMIC DNA]</scope>
    <source>
        <strain evidence="15 16">P1</strain>
    </source>
</reference>
<dbReference type="PANTHER" id="PTHR30027:SF3">
    <property type="entry name" value="16S RRNA (URACIL(1498)-N(3))-METHYLTRANSFERASE"/>
    <property type="match status" value="1"/>
</dbReference>
<dbReference type="InterPro" id="IPR006700">
    <property type="entry name" value="RsmE"/>
</dbReference>
<evidence type="ECO:0000256" key="10">
    <source>
        <dbReference type="ARBA" id="ARBA00025699"/>
    </source>
</evidence>
<evidence type="ECO:0000259" key="14">
    <source>
        <dbReference type="Pfam" id="PF20260"/>
    </source>
</evidence>
<keyword evidence="9 12" id="KW-0949">S-adenosyl-L-methionine</keyword>
<organism evidence="15 16">
    <name type="scientific">Pallidibacillus pasinlerensis</name>
    <dbReference type="NCBI Taxonomy" id="2703818"/>
    <lineage>
        <taxon>Bacteria</taxon>
        <taxon>Bacillati</taxon>
        <taxon>Bacillota</taxon>
        <taxon>Bacilli</taxon>
        <taxon>Bacillales</taxon>
        <taxon>Bacillaceae</taxon>
        <taxon>Pallidibacillus</taxon>
    </lineage>
</organism>
<evidence type="ECO:0000256" key="1">
    <source>
        <dbReference type="ARBA" id="ARBA00004496"/>
    </source>
</evidence>
<keyword evidence="8 12" id="KW-0808">Transferase</keyword>
<evidence type="ECO:0000256" key="3">
    <source>
        <dbReference type="ARBA" id="ARBA00012328"/>
    </source>
</evidence>
<evidence type="ECO:0000256" key="12">
    <source>
        <dbReference type="PIRNR" id="PIRNR015601"/>
    </source>
</evidence>
<accession>A0ABX0A206</accession>
<dbReference type="NCBIfam" id="NF008691">
    <property type="entry name" value="PRK11713.1-4"/>
    <property type="match status" value="1"/>
</dbReference>
<keyword evidence="5 12" id="KW-0963">Cytoplasm</keyword>
<dbReference type="InterPro" id="IPR015947">
    <property type="entry name" value="PUA-like_sf"/>
</dbReference>
<dbReference type="SUPFAM" id="SSF88697">
    <property type="entry name" value="PUA domain-like"/>
    <property type="match status" value="1"/>
</dbReference>
<dbReference type="NCBIfam" id="TIGR00046">
    <property type="entry name" value="RsmE family RNA methyltransferase"/>
    <property type="match status" value="1"/>
</dbReference>
<comment type="caution">
    <text evidence="15">The sequence shown here is derived from an EMBL/GenBank/DDBJ whole genome shotgun (WGS) entry which is preliminary data.</text>
</comment>
<comment type="catalytic activity">
    <reaction evidence="11 12">
        <text>uridine(1498) in 16S rRNA + S-adenosyl-L-methionine = N(3)-methyluridine(1498) in 16S rRNA + S-adenosyl-L-homocysteine + H(+)</text>
        <dbReference type="Rhea" id="RHEA:42920"/>
        <dbReference type="Rhea" id="RHEA-COMP:10283"/>
        <dbReference type="Rhea" id="RHEA-COMP:10284"/>
        <dbReference type="ChEBI" id="CHEBI:15378"/>
        <dbReference type="ChEBI" id="CHEBI:57856"/>
        <dbReference type="ChEBI" id="CHEBI:59789"/>
        <dbReference type="ChEBI" id="CHEBI:65315"/>
        <dbReference type="ChEBI" id="CHEBI:74502"/>
        <dbReference type="EC" id="2.1.1.193"/>
    </reaction>
</comment>
<dbReference type="InterPro" id="IPR046886">
    <property type="entry name" value="RsmE_MTase_dom"/>
</dbReference>
<evidence type="ECO:0000256" key="9">
    <source>
        <dbReference type="ARBA" id="ARBA00022691"/>
    </source>
</evidence>
<comment type="similarity">
    <text evidence="2 12">Belongs to the RNA methyltransferase RsmE family.</text>
</comment>
<evidence type="ECO:0000256" key="11">
    <source>
        <dbReference type="ARBA" id="ARBA00047944"/>
    </source>
</evidence>
<proteinExistence type="inferred from homology"/>
<sequence>MQRYFLTNNERNGDKIHMLGEDYHHIIRVLRMVPGDKFSVVDTEGRVAICEIIEIHPEYVEATILYEIEEKRELPIKVTIGSGLLKGDKFDIVIQKGTELGAYSFFPFSSDRVVVKLDQKKKEKRVERWQKIAKEAAEQSERNIIPIVETPCSFKELIKHSEKFDTKIVAYEEQGRENDTKNFPTCLQKLSDGDSLLMLFGPEGGFSEEEISILQSNGFILCGLGPRILRAETAPLYALASISFYFELLR</sequence>
<dbReference type="NCBIfam" id="NF008692">
    <property type="entry name" value="PRK11713.1-5"/>
    <property type="match status" value="1"/>
</dbReference>
<dbReference type="Pfam" id="PF04452">
    <property type="entry name" value="Methyltrans_RNA"/>
    <property type="match status" value="1"/>
</dbReference>
<name>A0ABX0A206_9BACI</name>
<comment type="subcellular location">
    <subcellularLocation>
        <location evidence="1 12">Cytoplasm</location>
    </subcellularLocation>
</comment>
<evidence type="ECO:0000313" key="16">
    <source>
        <dbReference type="Proteomes" id="UP000743899"/>
    </source>
</evidence>
<evidence type="ECO:0000259" key="13">
    <source>
        <dbReference type="Pfam" id="PF04452"/>
    </source>
</evidence>
<keyword evidence="6 12" id="KW-0698">rRNA processing</keyword>
<feature type="domain" description="Ribosomal RNA small subunit methyltransferase E methyltransferase" evidence="13">
    <location>
        <begin position="73"/>
        <end position="242"/>
    </location>
</feature>
<dbReference type="RefSeq" id="WP_161920295.1">
    <property type="nucleotide sequence ID" value="NZ_JAACYS010000023.1"/>
</dbReference>
<dbReference type="InterPro" id="IPR046887">
    <property type="entry name" value="RsmE_PUA-like"/>
</dbReference>
<dbReference type="GO" id="GO:0008168">
    <property type="term" value="F:methyltransferase activity"/>
    <property type="evidence" value="ECO:0007669"/>
    <property type="project" value="UniProtKB-KW"/>
</dbReference>
<evidence type="ECO:0000256" key="7">
    <source>
        <dbReference type="ARBA" id="ARBA00022603"/>
    </source>
</evidence>
<dbReference type="InterPro" id="IPR029028">
    <property type="entry name" value="Alpha/beta_knot_MTases"/>
</dbReference>
<evidence type="ECO:0000256" key="2">
    <source>
        <dbReference type="ARBA" id="ARBA00005528"/>
    </source>
</evidence>
<dbReference type="CDD" id="cd18084">
    <property type="entry name" value="RsmE-like"/>
    <property type="match status" value="1"/>
</dbReference>
<evidence type="ECO:0000256" key="6">
    <source>
        <dbReference type="ARBA" id="ARBA00022552"/>
    </source>
</evidence>
<evidence type="ECO:0000256" key="4">
    <source>
        <dbReference type="ARBA" id="ARBA00013673"/>
    </source>
</evidence>
<dbReference type="PIRSF" id="PIRSF015601">
    <property type="entry name" value="MTase_slr0722"/>
    <property type="match status" value="1"/>
</dbReference>
<comment type="function">
    <text evidence="10 12">Specifically methylates the N3 position of the uracil ring of uridine 1498 (m3U1498) in 16S rRNA. Acts on the fully assembled 30S ribosomal subunit.</text>
</comment>
<dbReference type="Proteomes" id="UP000743899">
    <property type="component" value="Unassembled WGS sequence"/>
</dbReference>
<dbReference type="Pfam" id="PF20260">
    <property type="entry name" value="PUA_4"/>
    <property type="match status" value="1"/>
</dbReference>
<evidence type="ECO:0000256" key="8">
    <source>
        <dbReference type="ARBA" id="ARBA00022679"/>
    </source>
</evidence>
<keyword evidence="7 12" id="KW-0489">Methyltransferase</keyword>
<protein>
    <recommendedName>
        <fullName evidence="4 12">Ribosomal RNA small subunit methyltransferase E</fullName>
        <ecNumber evidence="3 12">2.1.1.193</ecNumber>
    </recommendedName>
</protein>
<evidence type="ECO:0000313" key="15">
    <source>
        <dbReference type="EMBL" id="NCU17461.1"/>
    </source>
</evidence>
<dbReference type="SUPFAM" id="SSF75217">
    <property type="entry name" value="alpha/beta knot"/>
    <property type="match status" value="1"/>
</dbReference>